<feature type="compositionally biased region" description="Basic residues" evidence="1">
    <location>
        <begin position="1"/>
        <end position="12"/>
    </location>
</feature>
<feature type="region of interest" description="Disordered" evidence="1">
    <location>
        <begin position="1"/>
        <end position="33"/>
    </location>
</feature>
<feature type="region of interest" description="Disordered" evidence="1">
    <location>
        <begin position="78"/>
        <end position="123"/>
    </location>
</feature>
<organism evidence="2 3">
    <name type="scientific">Phanerochaete sordida</name>
    <dbReference type="NCBI Taxonomy" id="48140"/>
    <lineage>
        <taxon>Eukaryota</taxon>
        <taxon>Fungi</taxon>
        <taxon>Dikarya</taxon>
        <taxon>Basidiomycota</taxon>
        <taxon>Agaricomycotina</taxon>
        <taxon>Agaricomycetes</taxon>
        <taxon>Polyporales</taxon>
        <taxon>Phanerochaetaceae</taxon>
        <taxon>Phanerochaete</taxon>
    </lineage>
</organism>
<feature type="compositionally biased region" description="Basic and acidic residues" evidence="1">
    <location>
        <begin position="90"/>
        <end position="105"/>
    </location>
</feature>
<protein>
    <submittedName>
        <fullName evidence="2">Uncharacterized protein</fullName>
    </submittedName>
</protein>
<keyword evidence="3" id="KW-1185">Reference proteome</keyword>
<dbReference type="AlphaFoldDB" id="A0A9P3LLK5"/>
<evidence type="ECO:0000313" key="2">
    <source>
        <dbReference type="EMBL" id="GJE99823.1"/>
    </source>
</evidence>
<gene>
    <name evidence="2" type="ORF">PsYK624_160950</name>
</gene>
<name>A0A9P3LLK5_9APHY</name>
<accession>A0A9P3LLK5</accession>
<proteinExistence type="predicted"/>
<dbReference type="EMBL" id="BPQB01000121">
    <property type="protein sequence ID" value="GJE99823.1"/>
    <property type="molecule type" value="Genomic_DNA"/>
</dbReference>
<dbReference type="Proteomes" id="UP000703269">
    <property type="component" value="Unassembled WGS sequence"/>
</dbReference>
<evidence type="ECO:0000313" key="3">
    <source>
        <dbReference type="Proteomes" id="UP000703269"/>
    </source>
</evidence>
<sequence>MSRRARHSRFRPTRQEPNPRTRRHHRQRAWQVGVRAARPRHWLPSLLAPQRSAEAQRMLHPQTCPIATLSRVCKLGRTSGRAARSGGVGEGRRGRERVEAERENVEYPGSAHGPRRDGETALTNSARQRYITACGGIDWLRGGR</sequence>
<evidence type="ECO:0000256" key="1">
    <source>
        <dbReference type="SAM" id="MobiDB-lite"/>
    </source>
</evidence>
<reference evidence="2 3" key="1">
    <citation type="submission" date="2021-08" db="EMBL/GenBank/DDBJ databases">
        <title>Draft Genome Sequence of Phanerochaete sordida strain YK-624.</title>
        <authorList>
            <person name="Mori T."/>
            <person name="Dohra H."/>
            <person name="Suzuki T."/>
            <person name="Kawagishi H."/>
            <person name="Hirai H."/>
        </authorList>
    </citation>
    <scope>NUCLEOTIDE SEQUENCE [LARGE SCALE GENOMIC DNA]</scope>
    <source>
        <strain evidence="2 3">YK-624</strain>
    </source>
</reference>
<comment type="caution">
    <text evidence="2">The sequence shown here is derived from an EMBL/GenBank/DDBJ whole genome shotgun (WGS) entry which is preliminary data.</text>
</comment>